<dbReference type="OrthoDB" id="9798454at2"/>
<dbReference type="EMBL" id="APMP01000001">
    <property type="protein sequence ID" value="ENZ83954.1"/>
    <property type="molecule type" value="Genomic_DNA"/>
</dbReference>
<dbReference type="PANTHER" id="PTHR10204:SF34">
    <property type="entry name" value="NAD(P)H DEHYDROGENASE [QUINONE] 1 ISOFORM 1"/>
    <property type="match status" value="1"/>
</dbReference>
<accession>R0EQ31</accession>
<proteinExistence type="inferred from homology"/>
<evidence type="ECO:0000256" key="2">
    <source>
        <dbReference type="ARBA" id="ARBA00023002"/>
    </source>
</evidence>
<organism evidence="4 5">
    <name type="scientific">Caulobacter vibrioides OR37</name>
    <dbReference type="NCBI Taxonomy" id="1292034"/>
    <lineage>
        <taxon>Bacteria</taxon>
        <taxon>Pseudomonadati</taxon>
        <taxon>Pseudomonadota</taxon>
        <taxon>Alphaproteobacteria</taxon>
        <taxon>Caulobacterales</taxon>
        <taxon>Caulobacteraceae</taxon>
        <taxon>Caulobacter</taxon>
    </lineage>
</organism>
<evidence type="ECO:0000313" key="4">
    <source>
        <dbReference type="EMBL" id="ENZ83954.1"/>
    </source>
</evidence>
<reference evidence="4 5" key="1">
    <citation type="journal article" date="2013" name="Genome Announc.">
        <title>Draft Genome Sequence for Caulobacter sp. Strain OR37, a Bacterium Tolerant to Heavy Metals.</title>
        <authorList>
            <person name="Utturkar S.M."/>
            <person name="Bollmann A."/>
            <person name="Brzoska R.M."/>
            <person name="Klingeman D.M."/>
            <person name="Epstein S.E."/>
            <person name="Palumbo A.V."/>
            <person name="Brown S.D."/>
        </authorList>
    </citation>
    <scope>NUCLEOTIDE SEQUENCE [LARGE SCALE GENOMIC DNA]</scope>
    <source>
        <strain evidence="4 5">OR37</strain>
    </source>
</reference>
<keyword evidence="5" id="KW-1185">Reference proteome</keyword>
<dbReference type="PATRIC" id="fig|1292034.3.peg.460"/>
<gene>
    <name evidence="4" type="ORF">OR37_00462</name>
</gene>
<dbReference type="InterPro" id="IPR029039">
    <property type="entry name" value="Flavoprotein-like_sf"/>
</dbReference>
<name>R0EQ31_CAUVI</name>
<comment type="similarity">
    <text evidence="1">Belongs to the NAD(P)H dehydrogenase (quinone) family.</text>
</comment>
<dbReference type="PANTHER" id="PTHR10204">
    <property type="entry name" value="NAD P H OXIDOREDUCTASE-RELATED"/>
    <property type="match status" value="1"/>
</dbReference>
<dbReference type="Gene3D" id="3.40.50.360">
    <property type="match status" value="1"/>
</dbReference>
<dbReference type="SUPFAM" id="SSF52218">
    <property type="entry name" value="Flavoproteins"/>
    <property type="match status" value="1"/>
</dbReference>
<comment type="caution">
    <text evidence="4">The sequence shown here is derived from an EMBL/GenBank/DDBJ whole genome shotgun (WGS) entry which is preliminary data.</text>
</comment>
<keyword evidence="2" id="KW-0560">Oxidoreductase</keyword>
<dbReference type="InterPro" id="IPR003680">
    <property type="entry name" value="Flavodoxin_fold"/>
</dbReference>
<dbReference type="AlphaFoldDB" id="R0EQ31"/>
<feature type="domain" description="Flavodoxin-like fold" evidence="3">
    <location>
        <begin position="1"/>
        <end position="173"/>
    </location>
</feature>
<protein>
    <submittedName>
        <fullName evidence="4">Putative NADPH-quinone reductase (Modulator of drug activity B)</fullName>
    </submittedName>
</protein>
<dbReference type="Proteomes" id="UP000013063">
    <property type="component" value="Unassembled WGS sequence"/>
</dbReference>
<dbReference type="InterPro" id="IPR051545">
    <property type="entry name" value="NAD(P)H_dehydrogenase_qn"/>
</dbReference>
<evidence type="ECO:0000256" key="1">
    <source>
        <dbReference type="ARBA" id="ARBA00006252"/>
    </source>
</evidence>
<sequence precursor="true">MKHAVILAHPKPTSFGAAMARACVDHLSAHGHEVVLRDLYAMDFDPRLKAEEMPTGQGATPAADVLAERALLKDVKSLIFVYPFWFNAPPAILKGYVDRVFGMGFGYASINGRMEALLDGVTLTSFSTSGAPGRWVNSTGALKALMAVFDLHLCGVCGLRLLDHAHFGDVVSNMTEEWGEDILGQVRDKLNDLFELTSGSET</sequence>
<dbReference type="GO" id="GO:0005829">
    <property type="term" value="C:cytosol"/>
    <property type="evidence" value="ECO:0007669"/>
    <property type="project" value="TreeGrafter"/>
</dbReference>
<dbReference type="GO" id="GO:0003955">
    <property type="term" value="F:NAD(P)H dehydrogenase (quinone) activity"/>
    <property type="evidence" value="ECO:0007669"/>
    <property type="project" value="TreeGrafter"/>
</dbReference>
<dbReference type="Pfam" id="PF02525">
    <property type="entry name" value="Flavodoxin_2"/>
    <property type="match status" value="1"/>
</dbReference>
<dbReference type="eggNOG" id="COG2249">
    <property type="taxonomic scope" value="Bacteria"/>
</dbReference>
<evidence type="ECO:0000313" key="5">
    <source>
        <dbReference type="Proteomes" id="UP000013063"/>
    </source>
</evidence>
<dbReference type="STRING" id="1292034.OR37_00462"/>
<dbReference type="RefSeq" id="WP_004615539.1">
    <property type="nucleotide sequence ID" value="NZ_APMP01000001.1"/>
</dbReference>
<evidence type="ECO:0000259" key="3">
    <source>
        <dbReference type="Pfam" id="PF02525"/>
    </source>
</evidence>